<accession>A0A1G2QH83</accession>
<name>A0A1G2QH83_9BACT</name>
<protein>
    <submittedName>
        <fullName evidence="2">Uncharacterized protein</fullName>
    </submittedName>
</protein>
<sequence>MTHLSLLLDRLGPWTLADGIKLLADFETRWPVERIFCRQNWQPPATVDPVECPFNSPDSPQPGEPEDDHLDCTFGRQELFGQPDWSQERDDWYKEE</sequence>
<evidence type="ECO:0000313" key="3">
    <source>
        <dbReference type="Proteomes" id="UP000177838"/>
    </source>
</evidence>
<evidence type="ECO:0000256" key="1">
    <source>
        <dbReference type="SAM" id="MobiDB-lite"/>
    </source>
</evidence>
<dbReference type="STRING" id="1802439.A2589_02780"/>
<dbReference type="Proteomes" id="UP000177838">
    <property type="component" value="Unassembled WGS sequence"/>
</dbReference>
<reference evidence="2 3" key="1">
    <citation type="journal article" date="2016" name="Nat. Commun.">
        <title>Thousands of microbial genomes shed light on interconnected biogeochemical processes in an aquifer system.</title>
        <authorList>
            <person name="Anantharaman K."/>
            <person name="Brown C.T."/>
            <person name="Hug L.A."/>
            <person name="Sharon I."/>
            <person name="Castelle C.J."/>
            <person name="Probst A.J."/>
            <person name="Thomas B.C."/>
            <person name="Singh A."/>
            <person name="Wilkins M.J."/>
            <person name="Karaoz U."/>
            <person name="Brodie E.L."/>
            <person name="Williams K.H."/>
            <person name="Hubbard S.S."/>
            <person name="Banfield J.F."/>
        </authorList>
    </citation>
    <scope>NUCLEOTIDE SEQUENCE [LARGE SCALE GENOMIC DNA]</scope>
</reference>
<feature type="region of interest" description="Disordered" evidence="1">
    <location>
        <begin position="50"/>
        <end position="71"/>
    </location>
</feature>
<evidence type="ECO:0000313" key="2">
    <source>
        <dbReference type="EMBL" id="OHA59935.1"/>
    </source>
</evidence>
<gene>
    <name evidence="2" type="ORF">A2589_02780</name>
</gene>
<proteinExistence type="predicted"/>
<dbReference type="AlphaFoldDB" id="A0A1G2QH83"/>
<dbReference type="EMBL" id="MHTK01000004">
    <property type="protein sequence ID" value="OHA59935.1"/>
    <property type="molecule type" value="Genomic_DNA"/>
</dbReference>
<comment type="caution">
    <text evidence="2">The sequence shown here is derived from an EMBL/GenBank/DDBJ whole genome shotgun (WGS) entry which is preliminary data.</text>
</comment>
<organism evidence="2 3">
    <name type="scientific">Candidatus Vogelbacteria bacterium RIFOXYD1_FULL_46_19</name>
    <dbReference type="NCBI Taxonomy" id="1802439"/>
    <lineage>
        <taxon>Bacteria</taxon>
        <taxon>Candidatus Vogeliibacteriota</taxon>
    </lineage>
</organism>